<proteinExistence type="predicted"/>
<dbReference type="OrthoDB" id="429813at2759"/>
<dbReference type="Proteomes" id="UP000027195">
    <property type="component" value="Unassembled WGS sequence"/>
</dbReference>
<dbReference type="InterPro" id="IPR051414">
    <property type="entry name" value="Adenylate-forming_Reductase"/>
</dbReference>
<name>A0A067MMQ9_BOTB1</name>
<keyword evidence="1" id="KW-0596">Phosphopantetheine</keyword>
<gene>
    <name evidence="5" type="ORF">BOTBODRAFT_175781</name>
</gene>
<dbReference type="EMBL" id="KL198045">
    <property type="protein sequence ID" value="KDQ13177.1"/>
    <property type="molecule type" value="Genomic_DNA"/>
</dbReference>
<reference evidence="6" key="1">
    <citation type="journal article" date="2014" name="Proc. Natl. Acad. Sci. U.S.A.">
        <title>Extensive sampling of basidiomycete genomes demonstrates inadequacy of the white-rot/brown-rot paradigm for wood decay fungi.</title>
        <authorList>
            <person name="Riley R."/>
            <person name="Salamov A.A."/>
            <person name="Brown D.W."/>
            <person name="Nagy L.G."/>
            <person name="Floudas D."/>
            <person name="Held B.W."/>
            <person name="Levasseur A."/>
            <person name="Lombard V."/>
            <person name="Morin E."/>
            <person name="Otillar R."/>
            <person name="Lindquist E.A."/>
            <person name="Sun H."/>
            <person name="LaButti K.M."/>
            <person name="Schmutz J."/>
            <person name="Jabbour D."/>
            <person name="Luo H."/>
            <person name="Baker S.E."/>
            <person name="Pisabarro A.G."/>
            <person name="Walton J.D."/>
            <person name="Blanchette R.A."/>
            <person name="Henrissat B."/>
            <person name="Martin F."/>
            <person name="Cullen D."/>
            <person name="Hibbett D.S."/>
            <person name="Grigoriev I.V."/>
        </authorList>
    </citation>
    <scope>NUCLEOTIDE SEQUENCE [LARGE SCALE GENOMIC DNA]</scope>
    <source>
        <strain evidence="6">FD-172 SS1</strain>
    </source>
</reference>
<feature type="region of interest" description="Disordered" evidence="3">
    <location>
        <begin position="1"/>
        <end position="22"/>
    </location>
</feature>
<evidence type="ECO:0000256" key="1">
    <source>
        <dbReference type="ARBA" id="ARBA00022450"/>
    </source>
</evidence>
<keyword evidence="2" id="KW-0597">Phosphoprotein</keyword>
<accession>A0A067MMQ9</accession>
<evidence type="ECO:0000256" key="2">
    <source>
        <dbReference type="ARBA" id="ARBA00022553"/>
    </source>
</evidence>
<feature type="domain" description="AMP-dependent synthetase/ligase" evidence="4">
    <location>
        <begin position="65"/>
        <end position="344"/>
    </location>
</feature>
<dbReference type="HOGENOM" id="CLU_002220_3_2_1"/>
<dbReference type="PROSITE" id="PS00455">
    <property type="entry name" value="AMP_BINDING"/>
    <property type="match status" value="1"/>
</dbReference>
<dbReference type="Pfam" id="PF23562">
    <property type="entry name" value="AMP-binding_C_3"/>
    <property type="match status" value="1"/>
</dbReference>
<dbReference type="STRING" id="930990.A0A067MMQ9"/>
<evidence type="ECO:0000313" key="6">
    <source>
        <dbReference type="Proteomes" id="UP000027195"/>
    </source>
</evidence>
<dbReference type="Pfam" id="PF00501">
    <property type="entry name" value="AMP-binding"/>
    <property type="match status" value="1"/>
</dbReference>
<evidence type="ECO:0000259" key="4">
    <source>
        <dbReference type="Pfam" id="PF00501"/>
    </source>
</evidence>
<dbReference type="InterPro" id="IPR020845">
    <property type="entry name" value="AMP-binding_CS"/>
</dbReference>
<organism evidence="5 6">
    <name type="scientific">Botryobasidium botryosum (strain FD-172 SS1)</name>
    <dbReference type="NCBI Taxonomy" id="930990"/>
    <lineage>
        <taxon>Eukaryota</taxon>
        <taxon>Fungi</taxon>
        <taxon>Dikarya</taxon>
        <taxon>Basidiomycota</taxon>
        <taxon>Agaricomycotina</taxon>
        <taxon>Agaricomycetes</taxon>
        <taxon>Cantharellales</taxon>
        <taxon>Botryobasidiaceae</taxon>
        <taxon>Botryobasidium</taxon>
    </lineage>
</organism>
<protein>
    <recommendedName>
        <fullName evidence="4">AMP-dependent synthetase/ligase domain-containing protein</fullName>
    </recommendedName>
</protein>
<dbReference type="PANTHER" id="PTHR43439">
    <property type="entry name" value="PHENYLACETATE-COENZYME A LIGASE"/>
    <property type="match status" value="1"/>
</dbReference>
<dbReference type="InterPro" id="IPR000873">
    <property type="entry name" value="AMP-dep_synth/lig_dom"/>
</dbReference>
<feature type="compositionally biased region" description="Polar residues" evidence="3">
    <location>
        <begin position="10"/>
        <end position="19"/>
    </location>
</feature>
<dbReference type="Gene3D" id="3.40.50.12780">
    <property type="entry name" value="N-terminal domain of ligase-like"/>
    <property type="match status" value="1"/>
</dbReference>
<dbReference type="SUPFAM" id="SSF56801">
    <property type="entry name" value="Acetyl-CoA synthetase-like"/>
    <property type="match status" value="1"/>
</dbReference>
<dbReference type="PANTHER" id="PTHR43439:SF2">
    <property type="entry name" value="ENZYME, PUTATIVE (JCVI)-RELATED"/>
    <property type="match status" value="1"/>
</dbReference>
<dbReference type="AlphaFoldDB" id="A0A067MMQ9"/>
<keyword evidence="6" id="KW-1185">Reference proteome</keyword>
<sequence>MASTYPAPPTQQAVNSSTFMPPPIDGSISTSQTIDFHLANNPTYPIFRFAAGDSSKPAYEDILWRDAGQAIHRAARFAQAHIEASPNSTTPPVVVIFASVELLHYCTLAYGALRAGFVVHFISPRRSPAVIPHLFLKTDVTHVLVDESMQGLTDSVVNELKKEAAAIIPTILEVPPFTDLFIENDPRFDALPAMENVNLDTAALIMNSSGSTSFPKAIYFTHRGLVEWSRALWYGDRDLFGDIMGMQAAYPFYGSANLLLVSAFTSGCICAIRSPFGTPTAITPKGLIEEIIATQTTVLSTAPSILELYGGAPLMKDVGTALSASGVHITTGYGTTEVGTVSKFFSGPQPAAEWDYFELSPQVSSYMKPVEGRPGLFELIIISSPTYQLQVHNTEIDGKPAYATGDILLQHSINPKKYKVVGRTDDQLALSTGVKLNPLPVEVRVKASPLVNSALMFGAGKTKLGILIEPVEPVDDTNPEAVSAFREAIWKTVDDASAINGDDRIAKEMILVTKPSKPFLYTEKGSIRRSSVMELYAEEIEAAYAAGDSL</sequence>
<evidence type="ECO:0000256" key="3">
    <source>
        <dbReference type="SAM" id="MobiDB-lite"/>
    </source>
</evidence>
<dbReference type="InterPro" id="IPR042099">
    <property type="entry name" value="ANL_N_sf"/>
</dbReference>
<dbReference type="InParanoid" id="A0A067MMQ9"/>
<evidence type="ECO:0000313" key="5">
    <source>
        <dbReference type="EMBL" id="KDQ13177.1"/>
    </source>
</evidence>